<dbReference type="InterPro" id="IPR013121">
    <property type="entry name" value="Fe_red_NAD-bd_6"/>
</dbReference>
<dbReference type="EMBL" id="JASCZI010090771">
    <property type="protein sequence ID" value="MED6146312.1"/>
    <property type="molecule type" value="Genomic_DNA"/>
</dbReference>
<keyword evidence="5" id="KW-1185">Reference proteome</keyword>
<protein>
    <recommendedName>
        <fullName evidence="3">FAD-binding FR-type domain-containing protein</fullName>
    </recommendedName>
</protein>
<evidence type="ECO:0000259" key="3">
    <source>
        <dbReference type="PROSITE" id="PS51384"/>
    </source>
</evidence>
<dbReference type="InterPro" id="IPR017927">
    <property type="entry name" value="FAD-bd_FR_type"/>
</dbReference>
<dbReference type="CDD" id="cd06186">
    <property type="entry name" value="NOX_Duox_like_FAD_NADP"/>
    <property type="match status" value="1"/>
</dbReference>
<evidence type="ECO:0000256" key="1">
    <source>
        <dbReference type="ARBA" id="ARBA00023002"/>
    </source>
</evidence>
<dbReference type="InterPro" id="IPR039261">
    <property type="entry name" value="FNR_nucleotide-bd"/>
</dbReference>
<sequence length="400" mass="45015">MMLPGFYLFLVDRYLRFLQSRQRVQLVSAHVLPCEAVELNFSKIHGLTYNPTSVVFINIPSISKLQWHPFTVTSNSNLDPEMLSVLIKSEGAWSQKLYQMLSTPSVIDHLNVHVEGPYGPVSTNFLRHETLVMISGGSGITPFVSIIRELIYLNTTLRYRTPKLTLICAFKNTSCLSMLDMILPSYGTNCDISSLQLQIEAYITRENDLKQNNNPIHLQSVWFKPNEKDSPISSILGPNSWVWLGAIISSSFIIFIILIGMINHYYVFPIDHNTNKIFSYPLKSSINMLGICVSIAMVASVVVLWNKKQNAKEAKKVQNMEGPSPLVEKDLESLPSQILGHATNVHYGARPDLRRLLLELKGSNVGVLVSGPKEMRQEVAAVCSSNLAENLHFESFSFNW</sequence>
<dbReference type="InterPro" id="IPR017938">
    <property type="entry name" value="Riboflavin_synthase-like_b-brl"/>
</dbReference>
<feature type="transmembrane region" description="Helical" evidence="2">
    <location>
        <begin position="241"/>
        <end position="266"/>
    </location>
</feature>
<dbReference type="PANTHER" id="PTHR11972">
    <property type="entry name" value="NADPH OXIDASE"/>
    <property type="match status" value="1"/>
</dbReference>
<dbReference type="InterPro" id="IPR050369">
    <property type="entry name" value="RBOH/FRE"/>
</dbReference>
<dbReference type="Pfam" id="PF08030">
    <property type="entry name" value="NAD_binding_6"/>
    <property type="match status" value="1"/>
</dbReference>
<name>A0ABU6TC76_9FABA</name>
<dbReference type="PANTHER" id="PTHR11972:SF41">
    <property type="entry name" value="FERRIC REDUCTION OXIDASE 2"/>
    <property type="match status" value="1"/>
</dbReference>
<reference evidence="4 5" key="1">
    <citation type="journal article" date="2023" name="Plants (Basel)">
        <title>Bridging the Gap: Combining Genomics and Transcriptomics Approaches to Understand Stylosanthes scabra, an Orphan Legume from the Brazilian Caatinga.</title>
        <authorList>
            <person name="Ferreira-Neto J.R.C."/>
            <person name="da Silva M.D."/>
            <person name="Binneck E."/>
            <person name="de Melo N.F."/>
            <person name="da Silva R.H."/>
            <person name="de Melo A.L.T.M."/>
            <person name="Pandolfi V."/>
            <person name="Bustamante F.O."/>
            <person name="Brasileiro-Vidal A.C."/>
            <person name="Benko-Iseppon A.M."/>
        </authorList>
    </citation>
    <scope>NUCLEOTIDE SEQUENCE [LARGE SCALE GENOMIC DNA]</scope>
    <source>
        <tissue evidence="4">Leaves</tissue>
    </source>
</reference>
<dbReference type="SFLD" id="SFLDG01168">
    <property type="entry name" value="Ferric_reductase_subgroup_(FRE"/>
    <property type="match status" value="1"/>
</dbReference>
<dbReference type="Proteomes" id="UP001341840">
    <property type="component" value="Unassembled WGS sequence"/>
</dbReference>
<evidence type="ECO:0000313" key="5">
    <source>
        <dbReference type="Proteomes" id="UP001341840"/>
    </source>
</evidence>
<evidence type="ECO:0000313" key="4">
    <source>
        <dbReference type="EMBL" id="MED6146312.1"/>
    </source>
</evidence>
<feature type="domain" description="FAD-binding FR-type" evidence="3">
    <location>
        <begin position="19"/>
        <end position="124"/>
    </location>
</feature>
<keyword evidence="2" id="KW-0472">Membrane</keyword>
<dbReference type="PROSITE" id="PS51384">
    <property type="entry name" value="FAD_FR"/>
    <property type="match status" value="1"/>
</dbReference>
<gene>
    <name evidence="4" type="ORF">PIB30_033310</name>
</gene>
<dbReference type="SUPFAM" id="SSF52343">
    <property type="entry name" value="Ferredoxin reductase-like, C-terminal NADP-linked domain"/>
    <property type="match status" value="1"/>
</dbReference>
<dbReference type="PRINTS" id="PR00410">
    <property type="entry name" value="PHEHYDRXLASE"/>
</dbReference>
<organism evidence="4 5">
    <name type="scientific">Stylosanthes scabra</name>
    <dbReference type="NCBI Taxonomy" id="79078"/>
    <lineage>
        <taxon>Eukaryota</taxon>
        <taxon>Viridiplantae</taxon>
        <taxon>Streptophyta</taxon>
        <taxon>Embryophyta</taxon>
        <taxon>Tracheophyta</taxon>
        <taxon>Spermatophyta</taxon>
        <taxon>Magnoliopsida</taxon>
        <taxon>eudicotyledons</taxon>
        <taxon>Gunneridae</taxon>
        <taxon>Pentapetalae</taxon>
        <taxon>rosids</taxon>
        <taxon>fabids</taxon>
        <taxon>Fabales</taxon>
        <taxon>Fabaceae</taxon>
        <taxon>Papilionoideae</taxon>
        <taxon>50 kb inversion clade</taxon>
        <taxon>dalbergioids sensu lato</taxon>
        <taxon>Dalbergieae</taxon>
        <taxon>Pterocarpus clade</taxon>
        <taxon>Stylosanthes</taxon>
    </lineage>
</organism>
<keyword evidence="2" id="KW-0812">Transmembrane</keyword>
<dbReference type="Gene3D" id="3.40.50.80">
    <property type="entry name" value="Nucleotide-binding domain of ferredoxin-NADP reductase (FNR) module"/>
    <property type="match status" value="2"/>
</dbReference>
<keyword evidence="2" id="KW-1133">Transmembrane helix</keyword>
<dbReference type="SUPFAM" id="SSF63380">
    <property type="entry name" value="Riboflavin synthase domain-like"/>
    <property type="match status" value="1"/>
</dbReference>
<dbReference type="Pfam" id="PF08022">
    <property type="entry name" value="FAD_binding_8"/>
    <property type="match status" value="1"/>
</dbReference>
<dbReference type="SFLD" id="SFLDS00052">
    <property type="entry name" value="Ferric_Reductase_Domain"/>
    <property type="match status" value="1"/>
</dbReference>
<accession>A0ABU6TC76</accession>
<evidence type="ECO:0000256" key="2">
    <source>
        <dbReference type="SAM" id="Phobius"/>
    </source>
</evidence>
<dbReference type="InterPro" id="IPR013112">
    <property type="entry name" value="FAD-bd_8"/>
</dbReference>
<feature type="transmembrane region" description="Helical" evidence="2">
    <location>
        <begin position="286"/>
        <end position="306"/>
    </location>
</feature>
<comment type="caution">
    <text evidence="4">The sequence shown here is derived from an EMBL/GenBank/DDBJ whole genome shotgun (WGS) entry which is preliminary data.</text>
</comment>
<proteinExistence type="predicted"/>
<keyword evidence="1" id="KW-0560">Oxidoreductase</keyword>